<feature type="transmembrane region" description="Helical" evidence="1">
    <location>
        <begin position="127"/>
        <end position="152"/>
    </location>
</feature>
<keyword evidence="1" id="KW-1133">Transmembrane helix</keyword>
<gene>
    <name evidence="2" type="ORF">LSH36_274g04023</name>
</gene>
<sequence length="250" mass="28088">MGAIVWIDILEPKFGHLPIKTQTNITKLCSKFYVVFILRPVTLGAVIALALSIWIGLGTTLNHKADPPLPSPVHNCSYLIGTLSLINQNRTSPATPRGSPVDIPNGYDSNNLTSSHDIDRSLSAIPWFYSISYFYLPGIGLLTVFVVCLLALPFRSLRSPIKTQKKLLFPCLRKHFGVPNDLESLDQNSEEKPLELKQAANNDVKKPSVDYKPNNNDVWIRRESDRMLVGNDELNTGEYSYSKLTHQDYY</sequence>
<evidence type="ECO:0000256" key="1">
    <source>
        <dbReference type="SAM" id="Phobius"/>
    </source>
</evidence>
<keyword evidence="3" id="KW-1185">Reference proteome</keyword>
<keyword evidence="1" id="KW-0472">Membrane</keyword>
<feature type="transmembrane region" description="Helical" evidence="1">
    <location>
        <begin position="32"/>
        <end position="57"/>
    </location>
</feature>
<name>A0AAD9N202_9ANNE</name>
<dbReference type="Proteomes" id="UP001208570">
    <property type="component" value="Unassembled WGS sequence"/>
</dbReference>
<keyword evidence="1" id="KW-0812">Transmembrane</keyword>
<dbReference type="EMBL" id="JAODUP010000274">
    <property type="protein sequence ID" value="KAK2154222.1"/>
    <property type="molecule type" value="Genomic_DNA"/>
</dbReference>
<comment type="caution">
    <text evidence="2">The sequence shown here is derived from an EMBL/GenBank/DDBJ whole genome shotgun (WGS) entry which is preliminary data.</text>
</comment>
<proteinExistence type="predicted"/>
<evidence type="ECO:0000313" key="2">
    <source>
        <dbReference type="EMBL" id="KAK2154222.1"/>
    </source>
</evidence>
<dbReference type="AlphaFoldDB" id="A0AAD9N202"/>
<accession>A0AAD9N202</accession>
<evidence type="ECO:0000313" key="3">
    <source>
        <dbReference type="Proteomes" id="UP001208570"/>
    </source>
</evidence>
<organism evidence="2 3">
    <name type="scientific">Paralvinella palmiformis</name>
    <dbReference type="NCBI Taxonomy" id="53620"/>
    <lineage>
        <taxon>Eukaryota</taxon>
        <taxon>Metazoa</taxon>
        <taxon>Spiralia</taxon>
        <taxon>Lophotrochozoa</taxon>
        <taxon>Annelida</taxon>
        <taxon>Polychaeta</taxon>
        <taxon>Sedentaria</taxon>
        <taxon>Canalipalpata</taxon>
        <taxon>Terebellida</taxon>
        <taxon>Terebelliformia</taxon>
        <taxon>Alvinellidae</taxon>
        <taxon>Paralvinella</taxon>
    </lineage>
</organism>
<reference evidence="2" key="1">
    <citation type="journal article" date="2023" name="Mol. Biol. Evol.">
        <title>Third-Generation Sequencing Reveals the Adaptive Role of the Epigenome in Three Deep-Sea Polychaetes.</title>
        <authorList>
            <person name="Perez M."/>
            <person name="Aroh O."/>
            <person name="Sun Y."/>
            <person name="Lan Y."/>
            <person name="Juniper S.K."/>
            <person name="Young C.R."/>
            <person name="Angers B."/>
            <person name="Qian P.Y."/>
        </authorList>
    </citation>
    <scope>NUCLEOTIDE SEQUENCE</scope>
    <source>
        <strain evidence="2">P08H-3</strain>
    </source>
</reference>
<protein>
    <submittedName>
        <fullName evidence="2">Uncharacterized protein</fullName>
    </submittedName>
</protein>